<comment type="caution">
    <text evidence="2">The sequence shown here is derived from an EMBL/GenBank/DDBJ whole genome shotgun (WGS) entry which is preliminary data.</text>
</comment>
<feature type="chain" id="PRO_5035757243" evidence="1">
    <location>
        <begin position="21"/>
        <end position="126"/>
    </location>
</feature>
<dbReference type="GO" id="GO:0006436">
    <property type="term" value="P:tryptophanyl-tRNA aminoacylation"/>
    <property type="evidence" value="ECO:0007669"/>
    <property type="project" value="TreeGrafter"/>
</dbReference>
<accession>A0A8S9R739</accession>
<evidence type="ECO:0000256" key="1">
    <source>
        <dbReference type="SAM" id="SignalP"/>
    </source>
</evidence>
<dbReference type="PANTHER" id="PTHR10055">
    <property type="entry name" value="TRYPTOPHANYL-TRNA SYNTHETASE"/>
    <property type="match status" value="1"/>
</dbReference>
<proteinExistence type="predicted"/>
<name>A0A8S9R739_BRACR</name>
<dbReference type="Gene3D" id="1.10.240.10">
    <property type="entry name" value="Tyrosyl-Transfer RNA Synthetase"/>
    <property type="match status" value="1"/>
</dbReference>
<reference evidence="2" key="1">
    <citation type="submission" date="2019-12" db="EMBL/GenBank/DDBJ databases">
        <title>Genome sequencing and annotation of Brassica cretica.</title>
        <authorList>
            <person name="Studholme D.J."/>
            <person name="Sarris P."/>
        </authorList>
    </citation>
    <scope>NUCLEOTIDE SEQUENCE</scope>
    <source>
        <strain evidence="2">PFS-109/04</strain>
        <tissue evidence="2">Leaf</tissue>
    </source>
</reference>
<feature type="signal peptide" evidence="1">
    <location>
        <begin position="1"/>
        <end position="20"/>
    </location>
</feature>
<dbReference type="GO" id="GO:0004830">
    <property type="term" value="F:tryptophan-tRNA ligase activity"/>
    <property type="evidence" value="ECO:0007669"/>
    <property type="project" value="TreeGrafter"/>
</dbReference>
<evidence type="ECO:0000313" key="3">
    <source>
        <dbReference type="Proteomes" id="UP000712600"/>
    </source>
</evidence>
<evidence type="ECO:0000313" key="2">
    <source>
        <dbReference type="EMBL" id="KAF3558281.1"/>
    </source>
</evidence>
<dbReference type="PANTHER" id="PTHR10055:SF1">
    <property type="entry name" value="TRYPTOPHAN--TRNA LIGASE, CYTOPLASMIC"/>
    <property type="match status" value="1"/>
</dbReference>
<protein>
    <submittedName>
        <fullName evidence="2">Uncharacterized protein</fullName>
    </submittedName>
</protein>
<sequence length="126" mass="13330">MAAMAASCSFVAFWTASCCAILSSMVAAKAAAVGAHPVLGASSSDGESGRAMIFADATLSAPWWAPTITVTFGFTGEDITAKYSFPSVQEDILLKYLTFFLEDDAELEHIKKEYGEGRMLAGAVEM</sequence>
<organism evidence="2 3">
    <name type="scientific">Brassica cretica</name>
    <name type="common">Mustard</name>
    <dbReference type="NCBI Taxonomy" id="69181"/>
    <lineage>
        <taxon>Eukaryota</taxon>
        <taxon>Viridiplantae</taxon>
        <taxon>Streptophyta</taxon>
        <taxon>Embryophyta</taxon>
        <taxon>Tracheophyta</taxon>
        <taxon>Spermatophyta</taxon>
        <taxon>Magnoliopsida</taxon>
        <taxon>eudicotyledons</taxon>
        <taxon>Gunneridae</taxon>
        <taxon>Pentapetalae</taxon>
        <taxon>rosids</taxon>
        <taxon>malvids</taxon>
        <taxon>Brassicales</taxon>
        <taxon>Brassicaceae</taxon>
        <taxon>Brassiceae</taxon>
        <taxon>Brassica</taxon>
    </lineage>
</organism>
<dbReference type="Proteomes" id="UP000712600">
    <property type="component" value="Unassembled WGS sequence"/>
</dbReference>
<dbReference type="GO" id="GO:0005737">
    <property type="term" value="C:cytoplasm"/>
    <property type="evidence" value="ECO:0007669"/>
    <property type="project" value="TreeGrafter"/>
</dbReference>
<dbReference type="AlphaFoldDB" id="A0A8S9R739"/>
<dbReference type="EMBL" id="QGKX02000996">
    <property type="protein sequence ID" value="KAF3558281.1"/>
    <property type="molecule type" value="Genomic_DNA"/>
</dbReference>
<gene>
    <name evidence="2" type="ORF">F2Q69_00013266</name>
</gene>
<keyword evidence="1" id="KW-0732">Signal</keyword>